<evidence type="ECO:0000256" key="1">
    <source>
        <dbReference type="SAM" id="Phobius"/>
    </source>
</evidence>
<keyword evidence="1" id="KW-0812">Transmembrane</keyword>
<evidence type="ECO:0000313" key="2">
    <source>
        <dbReference type="EMBL" id="CAB5019412.1"/>
    </source>
</evidence>
<proteinExistence type="predicted"/>
<feature type="transmembrane region" description="Helical" evidence="1">
    <location>
        <begin position="41"/>
        <end position="66"/>
    </location>
</feature>
<keyword evidence="1" id="KW-1133">Transmembrane helix</keyword>
<gene>
    <name evidence="2" type="ORF">UFOPK4098_00767</name>
</gene>
<feature type="transmembrane region" description="Helical" evidence="1">
    <location>
        <begin position="12"/>
        <end position="35"/>
    </location>
</feature>
<keyword evidence="1" id="KW-0472">Membrane</keyword>
<dbReference type="EMBL" id="CAFBPN010000033">
    <property type="protein sequence ID" value="CAB5019412.1"/>
    <property type="molecule type" value="Genomic_DNA"/>
</dbReference>
<protein>
    <submittedName>
        <fullName evidence="2">Unannotated protein</fullName>
    </submittedName>
</protein>
<accession>A0A6J7QYG8</accession>
<organism evidence="2">
    <name type="scientific">freshwater metagenome</name>
    <dbReference type="NCBI Taxonomy" id="449393"/>
    <lineage>
        <taxon>unclassified sequences</taxon>
        <taxon>metagenomes</taxon>
        <taxon>ecological metagenomes</taxon>
    </lineage>
</organism>
<sequence>MLSALFAISWDPNIRGIIVVLCMFLTLCGGTYLVVGTNLGARLGILVSVAALFGWLATMGAIWMVYGIGLKGREPTWKPANPISIIRDGTYLNSAEVIDVPIKVAAGSSPAEVAATVKKQLEAEKWVRLDDADPRRGQAAASADDIIQNKAKEFAAGEYLTLSVYDRGGERSPKINESLDFLAFFHKPHYALVEFAPLLPQRAEPGRAPAKPVIDSSQPHRYLLMIRDLGSKRQPAIFITIGSSLIFGILCWLLHRRDRFVLANATGELNSAKV</sequence>
<name>A0A6J7QYG8_9ZZZZ</name>
<reference evidence="2" key="1">
    <citation type="submission" date="2020-05" db="EMBL/GenBank/DDBJ databases">
        <authorList>
            <person name="Chiriac C."/>
            <person name="Salcher M."/>
            <person name="Ghai R."/>
            <person name="Kavagutti S V."/>
        </authorList>
    </citation>
    <scope>NUCLEOTIDE SEQUENCE</scope>
</reference>
<dbReference type="AlphaFoldDB" id="A0A6J7QYG8"/>
<feature type="transmembrane region" description="Helical" evidence="1">
    <location>
        <begin position="235"/>
        <end position="255"/>
    </location>
</feature>